<dbReference type="InterPro" id="IPR011032">
    <property type="entry name" value="GroES-like_sf"/>
</dbReference>
<keyword evidence="2 4" id="KW-0862">Zinc</keyword>
<dbReference type="GO" id="GO:0008270">
    <property type="term" value="F:zinc ion binding"/>
    <property type="evidence" value="ECO:0007669"/>
    <property type="project" value="InterPro"/>
</dbReference>
<keyword evidence="3" id="KW-0560">Oxidoreductase</keyword>
<dbReference type="SUPFAM" id="SSF50129">
    <property type="entry name" value="GroES-like"/>
    <property type="match status" value="1"/>
</dbReference>
<dbReference type="InterPro" id="IPR050129">
    <property type="entry name" value="Zn_alcohol_dh"/>
</dbReference>
<evidence type="ECO:0000256" key="3">
    <source>
        <dbReference type="ARBA" id="ARBA00023002"/>
    </source>
</evidence>
<dbReference type="InterPro" id="IPR013154">
    <property type="entry name" value="ADH-like_N"/>
</dbReference>
<dbReference type="Gene3D" id="3.90.180.10">
    <property type="entry name" value="Medium-chain alcohol dehydrogenases, catalytic domain"/>
    <property type="match status" value="1"/>
</dbReference>
<name>A0AAN9GLZ0_9CAEN</name>
<dbReference type="PANTHER" id="PTHR43401:SF2">
    <property type="entry name" value="L-THREONINE 3-DEHYDROGENASE"/>
    <property type="match status" value="1"/>
</dbReference>
<sequence length="358" mass="38857">MAASVTIPKMMKALVKKKEEASYTHEEVPVPEPKAGEALLRVDCVAICGSDIALYKWDDVARVIATVPFIPGHECAGTVVKCGPGVKGVAVGDRVGVENHFYCGNCYQCKHENGAICSNMGQFGHGRKTESGGCSEYTTVPAQYLYVIKSGLDAEEIALLEPLGVAHNAIERLEVKGQDVLVTGCGPVGILAQSVAKALGAKRVIATDIEDKKLELAKTMGADITVNTKNQDLKEFVMKLTDGVGMDRICECTGVPPVVNSTFSMLRKGGHLCLVGLPKQPLHVENVLQDVLFKALTMRTVHGRLIFHTWEEIEKLVSQKKVDVKKVVSHRIPMSQFEEAFRVLFSGEACKILLDPTK</sequence>
<dbReference type="Proteomes" id="UP001374579">
    <property type="component" value="Unassembled WGS sequence"/>
</dbReference>
<proteinExistence type="inferred from homology"/>
<dbReference type="Pfam" id="PF00107">
    <property type="entry name" value="ADH_zinc_N"/>
    <property type="match status" value="1"/>
</dbReference>
<dbReference type="Gene3D" id="3.40.50.720">
    <property type="entry name" value="NAD(P)-binding Rossmann-like Domain"/>
    <property type="match status" value="1"/>
</dbReference>
<evidence type="ECO:0000259" key="5">
    <source>
        <dbReference type="SMART" id="SM00829"/>
    </source>
</evidence>
<feature type="domain" description="Enoyl reductase (ER)" evidence="5">
    <location>
        <begin position="20"/>
        <end position="354"/>
    </location>
</feature>
<reference evidence="6 7" key="1">
    <citation type="submission" date="2024-02" db="EMBL/GenBank/DDBJ databases">
        <title>Chromosome-scale genome assembly of the rough periwinkle Littorina saxatilis.</title>
        <authorList>
            <person name="De Jode A."/>
            <person name="Faria R."/>
            <person name="Formenti G."/>
            <person name="Sims Y."/>
            <person name="Smith T.P."/>
            <person name="Tracey A."/>
            <person name="Wood J.M.D."/>
            <person name="Zagrodzka Z.B."/>
            <person name="Johannesson K."/>
            <person name="Butlin R.K."/>
            <person name="Leder E.H."/>
        </authorList>
    </citation>
    <scope>NUCLEOTIDE SEQUENCE [LARGE SCALE GENOMIC DNA]</scope>
    <source>
        <strain evidence="6">Snail1</strain>
        <tissue evidence="6">Muscle</tissue>
    </source>
</reference>
<dbReference type="GO" id="GO:0016491">
    <property type="term" value="F:oxidoreductase activity"/>
    <property type="evidence" value="ECO:0007669"/>
    <property type="project" value="UniProtKB-KW"/>
</dbReference>
<evidence type="ECO:0000313" key="7">
    <source>
        <dbReference type="Proteomes" id="UP001374579"/>
    </source>
</evidence>
<dbReference type="AlphaFoldDB" id="A0AAN9GLZ0"/>
<comment type="cofactor">
    <cofactor evidence="4">
        <name>Zn(2+)</name>
        <dbReference type="ChEBI" id="CHEBI:29105"/>
    </cofactor>
</comment>
<comment type="similarity">
    <text evidence="4">Belongs to the zinc-containing alcohol dehydrogenase family.</text>
</comment>
<dbReference type="SMART" id="SM00829">
    <property type="entry name" value="PKS_ER"/>
    <property type="match status" value="1"/>
</dbReference>
<dbReference type="Pfam" id="PF08240">
    <property type="entry name" value="ADH_N"/>
    <property type="match status" value="1"/>
</dbReference>
<gene>
    <name evidence="6" type="ORF">V1264_012833</name>
</gene>
<comment type="caution">
    <text evidence="6">The sequence shown here is derived from an EMBL/GenBank/DDBJ whole genome shotgun (WGS) entry which is preliminary data.</text>
</comment>
<evidence type="ECO:0000256" key="4">
    <source>
        <dbReference type="RuleBase" id="RU361277"/>
    </source>
</evidence>
<evidence type="ECO:0000256" key="2">
    <source>
        <dbReference type="ARBA" id="ARBA00022833"/>
    </source>
</evidence>
<dbReference type="InterPro" id="IPR013149">
    <property type="entry name" value="ADH-like_C"/>
</dbReference>
<dbReference type="InterPro" id="IPR002328">
    <property type="entry name" value="ADH_Zn_CS"/>
</dbReference>
<dbReference type="InterPro" id="IPR036291">
    <property type="entry name" value="NAD(P)-bd_dom_sf"/>
</dbReference>
<evidence type="ECO:0000313" key="6">
    <source>
        <dbReference type="EMBL" id="KAK7113568.1"/>
    </source>
</evidence>
<organism evidence="6 7">
    <name type="scientific">Littorina saxatilis</name>
    <dbReference type="NCBI Taxonomy" id="31220"/>
    <lineage>
        <taxon>Eukaryota</taxon>
        <taxon>Metazoa</taxon>
        <taxon>Spiralia</taxon>
        <taxon>Lophotrochozoa</taxon>
        <taxon>Mollusca</taxon>
        <taxon>Gastropoda</taxon>
        <taxon>Caenogastropoda</taxon>
        <taxon>Littorinimorpha</taxon>
        <taxon>Littorinoidea</taxon>
        <taxon>Littorinidae</taxon>
        <taxon>Littorina</taxon>
    </lineage>
</organism>
<evidence type="ECO:0000256" key="1">
    <source>
        <dbReference type="ARBA" id="ARBA00022723"/>
    </source>
</evidence>
<keyword evidence="1 4" id="KW-0479">Metal-binding</keyword>
<dbReference type="EMBL" id="JBAMIC010000002">
    <property type="protein sequence ID" value="KAK7113568.1"/>
    <property type="molecule type" value="Genomic_DNA"/>
</dbReference>
<dbReference type="PROSITE" id="PS00059">
    <property type="entry name" value="ADH_ZINC"/>
    <property type="match status" value="1"/>
</dbReference>
<dbReference type="InterPro" id="IPR020843">
    <property type="entry name" value="ER"/>
</dbReference>
<protein>
    <recommendedName>
        <fullName evidence="5">Enoyl reductase (ER) domain-containing protein</fullName>
    </recommendedName>
</protein>
<keyword evidence="7" id="KW-1185">Reference proteome</keyword>
<dbReference type="PANTHER" id="PTHR43401">
    <property type="entry name" value="L-THREONINE 3-DEHYDROGENASE"/>
    <property type="match status" value="1"/>
</dbReference>
<dbReference type="SUPFAM" id="SSF51735">
    <property type="entry name" value="NAD(P)-binding Rossmann-fold domains"/>
    <property type="match status" value="1"/>
</dbReference>
<accession>A0AAN9GLZ0</accession>